<comment type="similarity">
    <text evidence="7">Belongs to the binding-protein-dependent transport system permease family.</text>
</comment>
<feature type="transmembrane region" description="Helical" evidence="7">
    <location>
        <begin position="150"/>
        <end position="174"/>
    </location>
</feature>
<keyword evidence="10" id="KW-1185">Reference proteome</keyword>
<dbReference type="RefSeq" id="WP_211604328.1">
    <property type="nucleotide sequence ID" value="NZ_JAGSNF010000024.1"/>
</dbReference>
<dbReference type="GO" id="GO:0055085">
    <property type="term" value="P:transmembrane transport"/>
    <property type="evidence" value="ECO:0007669"/>
    <property type="project" value="InterPro"/>
</dbReference>
<proteinExistence type="inferred from homology"/>
<dbReference type="AlphaFoldDB" id="A0A941I1Z1"/>
<evidence type="ECO:0000256" key="6">
    <source>
        <dbReference type="ARBA" id="ARBA00023136"/>
    </source>
</evidence>
<sequence length="316" mass="33560">MSSVPAASELEVVPAADPRPTGGRLTVHRLLRSPSALLSASWLAFLVVVAVALPPFVETAANRQDLSLRLLPPFSLDEGFAFVLGADSLGRPELLQLVMGTRSSLLVAVTAVAAAAVVGMALGLVSGYFGGWVDEILMRIADVMHTIPSLLLALAVLYVLQPSVGNLVIVLAVTRVPVYLRTARAEALALRERVFVESSRAVGARDWRIIRTDLAPLVVPTIRTVAMLELASVLLAAAGLSFLGIGLQRPDVDWGMMVADGRAYLASAWWVTVLPGVAIVLTALAANLLSNWLRAAEDPAQAARFVRRPRGGRRAA</sequence>
<feature type="transmembrane region" description="Helical" evidence="7">
    <location>
        <begin position="105"/>
        <end position="130"/>
    </location>
</feature>
<feature type="transmembrane region" description="Helical" evidence="7">
    <location>
        <begin position="36"/>
        <end position="57"/>
    </location>
</feature>
<evidence type="ECO:0000256" key="4">
    <source>
        <dbReference type="ARBA" id="ARBA00022692"/>
    </source>
</evidence>
<evidence type="ECO:0000256" key="5">
    <source>
        <dbReference type="ARBA" id="ARBA00022989"/>
    </source>
</evidence>
<comment type="subcellular location">
    <subcellularLocation>
        <location evidence="1 7">Cell membrane</location>
        <topology evidence="1 7">Multi-pass membrane protein</topology>
    </subcellularLocation>
</comment>
<feature type="transmembrane region" description="Helical" evidence="7">
    <location>
        <begin position="226"/>
        <end position="247"/>
    </location>
</feature>
<dbReference type="GO" id="GO:0005886">
    <property type="term" value="C:plasma membrane"/>
    <property type="evidence" value="ECO:0007669"/>
    <property type="project" value="UniProtKB-SubCell"/>
</dbReference>
<dbReference type="Proteomes" id="UP000677016">
    <property type="component" value="Unassembled WGS sequence"/>
</dbReference>
<dbReference type="EMBL" id="JAGSNF010000024">
    <property type="protein sequence ID" value="MBR7744801.1"/>
    <property type="molecule type" value="Genomic_DNA"/>
</dbReference>
<accession>A0A941I1Z1</accession>
<feature type="transmembrane region" description="Helical" evidence="7">
    <location>
        <begin position="267"/>
        <end position="289"/>
    </location>
</feature>
<evidence type="ECO:0000256" key="2">
    <source>
        <dbReference type="ARBA" id="ARBA00022448"/>
    </source>
</evidence>
<dbReference type="Gene3D" id="1.10.3720.10">
    <property type="entry name" value="MetI-like"/>
    <property type="match status" value="1"/>
</dbReference>
<evidence type="ECO:0000256" key="1">
    <source>
        <dbReference type="ARBA" id="ARBA00004651"/>
    </source>
</evidence>
<evidence type="ECO:0000313" key="10">
    <source>
        <dbReference type="Proteomes" id="UP000677016"/>
    </source>
</evidence>
<comment type="caution">
    <text evidence="9">The sequence shown here is derived from an EMBL/GenBank/DDBJ whole genome shotgun (WGS) entry which is preliminary data.</text>
</comment>
<evidence type="ECO:0000259" key="8">
    <source>
        <dbReference type="PROSITE" id="PS50928"/>
    </source>
</evidence>
<dbReference type="InterPro" id="IPR035906">
    <property type="entry name" value="MetI-like_sf"/>
</dbReference>
<evidence type="ECO:0000256" key="7">
    <source>
        <dbReference type="RuleBase" id="RU363032"/>
    </source>
</evidence>
<dbReference type="InterPro" id="IPR050366">
    <property type="entry name" value="BP-dependent_transpt_permease"/>
</dbReference>
<dbReference type="CDD" id="cd06261">
    <property type="entry name" value="TM_PBP2"/>
    <property type="match status" value="1"/>
</dbReference>
<reference evidence="9" key="1">
    <citation type="submission" date="2021-04" db="EMBL/GenBank/DDBJ databases">
        <title>Phycicoccus avicenniae sp. nov., a novel endophytic actinomycetes isolated from branch of Avicennia mariana.</title>
        <authorList>
            <person name="Tuo L."/>
        </authorList>
    </citation>
    <scope>NUCLEOTIDE SEQUENCE</scope>
    <source>
        <strain evidence="9">BSK3Z-2</strain>
    </source>
</reference>
<dbReference type="Pfam" id="PF00528">
    <property type="entry name" value="BPD_transp_1"/>
    <property type="match status" value="1"/>
</dbReference>
<protein>
    <submittedName>
        <fullName evidence="9">ABC transporter permease</fullName>
    </submittedName>
</protein>
<gene>
    <name evidence="9" type="ORF">KC207_16010</name>
</gene>
<feature type="domain" description="ABC transmembrane type-1" evidence="8">
    <location>
        <begin position="101"/>
        <end position="290"/>
    </location>
</feature>
<dbReference type="PANTHER" id="PTHR43386:SF1">
    <property type="entry name" value="D,D-DIPEPTIDE TRANSPORT SYSTEM PERMEASE PROTEIN DDPC-RELATED"/>
    <property type="match status" value="1"/>
</dbReference>
<dbReference type="PANTHER" id="PTHR43386">
    <property type="entry name" value="OLIGOPEPTIDE TRANSPORT SYSTEM PERMEASE PROTEIN APPC"/>
    <property type="match status" value="1"/>
</dbReference>
<keyword evidence="4 7" id="KW-0812">Transmembrane</keyword>
<dbReference type="InterPro" id="IPR000515">
    <property type="entry name" value="MetI-like"/>
</dbReference>
<name>A0A941I1Z1_9MICO</name>
<organism evidence="9 10">
    <name type="scientific">Phycicoccus avicenniae</name>
    <dbReference type="NCBI Taxonomy" id="2828860"/>
    <lineage>
        <taxon>Bacteria</taxon>
        <taxon>Bacillati</taxon>
        <taxon>Actinomycetota</taxon>
        <taxon>Actinomycetes</taxon>
        <taxon>Micrococcales</taxon>
        <taxon>Intrasporangiaceae</taxon>
        <taxon>Phycicoccus</taxon>
    </lineage>
</organism>
<keyword evidence="6 7" id="KW-0472">Membrane</keyword>
<keyword evidence="3" id="KW-1003">Cell membrane</keyword>
<dbReference type="SUPFAM" id="SSF161098">
    <property type="entry name" value="MetI-like"/>
    <property type="match status" value="1"/>
</dbReference>
<dbReference type="PROSITE" id="PS50928">
    <property type="entry name" value="ABC_TM1"/>
    <property type="match status" value="1"/>
</dbReference>
<evidence type="ECO:0000313" key="9">
    <source>
        <dbReference type="EMBL" id="MBR7744801.1"/>
    </source>
</evidence>
<keyword evidence="2 7" id="KW-0813">Transport</keyword>
<keyword evidence="5 7" id="KW-1133">Transmembrane helix</keyword>
<evidence type="ECO:0000256" key="3">
    <source>
        <dbReference type="ARBA" id="ARBA00022475"/>
    </source>
</evidence>